<accession>A0A1J1J7T5</accession>
<gene>
    <name evidence="1" type="ORF">CLUMA_CG021484</name>
</gene>
<sequence>MKQETIYVIEEEGELEKIMRKDKTRRNGFQLKIFSDLIEKIPVGGIVALNFGAILKRKGADTADCVLSSEFKLKQIIKNENNFAVFFFPFRCVWEALKNSEN</sequence>
<protein>
    <submittedName>
        <fullName evidence="1">CLUMA_CG021484, isoform A</fullName>
    </submittedName>
</protein>
<evidence type="ECO:0000313" key="2">
    <source>
        <dbReference type="Proteomes" id="UP000183832"/>
    </source>
</evidence>
<organism evidence="1 2">
    <name type="scientific">Clunio marinus</name>
    <dbReference type="NCBI Taxonomy" id="568069"/>
    <lineage>
        <taxon>Eukaryota</taxon>
        <taxon>Metazoa</taxon>
        <taxon>Ecdysozoa</taxon>
        <taxon>Arthropoda</taxon>
        <taxon>Hexapoda</taxon>
        <taxon>Insecta</taxon>
        <taxon>Pterygota</taxon>
        <taxon>Neoptera</taxon>
        <taxon>Endopterygota</taxon>
        <taxon>Diptera</taxon>
        <taxon>Nematocera</taxon>
        <taxon>Chironomoidea</taxon>
        <taxon>Chironomidae</taxon>
        <taxon>Clunio</taxon>
    </lineage>
</organism>
<evidence type="ECO:0000313" key="1">
    <source>
        <dbReference type="EMBL" id="CRL08448.1"/>
    </source>
</evidence>
<dbReference type="AlphaFoldDB" id="A0A1J1J7T5"/>
<proteinExistence type="predicted"/>
<reference evidence="1 2" key="1">
    <citation type="submission" date="2015-04" db="EMBL/GenBank/DDBJ databases">
        <authorList>
            <person name="Syromyatnikov M.Y."/>
            <person name="Popov V.N."/>
        </authorList>
    </citation>
    <scope>NUCLEOTIDE SEQUENCE [LARGE SCALE GENOMIC DNA]</scope>
</reference>
<name>A0A1J1J7T5_9DIPT</name>
<keyword evidence="2" id="KW-1185">Reference proteome</keyword>
<dbReference type="EMBL" id="CVRI01000075">
    <property type="protein sequence ID" value="CRL08448.1"/>
    <property type="molecule type" value="Genomic_DNA"/>
</dbReference>
<dbReference type="Proteomes" id="UP000183832">
    <property type="component" value="Unassembled WGS sequence"/>
</dbReference>